<evidence type="ECO:0000256" key="1">
    <source>
        <dbReference type="ARBA" id="ARBA00001974"/>
    </source>
</evidence>
<keyword evidence="8" id="KW-1185">Reference proteome</keyword>
<dbReference type="PANTHER" id="PTHR11552">
    <property type="entry name" value="GLUCOSE-METHANOL-CHOLINE GMC OXIDOREDUCTASE"/>
    <property type="match status" value="1"/>
</dbReference>
<sequence length="554" mass="59824">MSRLDLAGPPIPTNPAAVSEHDFIIVGAGSAGCVLANRLTASGRFRVLLLEAGGSDRRFWLQVPIGYGKSFFNPAVNWMYRTEPDPVLDGRQGYWPRGKVLGGSSAINAMVHIRGQAADFDDWEAAGNPGWGWSGVLPYFKRSEDNGAGPDAWRATGGPLHITGIERERHPVCATYIAACTEAGVPYNPDFNGERQEGAGLYQITTRGGLRLSAARAYLRPAMGRANLQVETGAHATRILFEGTRAVGIEYRQGGTIRTARAGREVILSSGSINSPQLLQLSGVGPAELLLAHGIPPVLDRAGVGRNLQDHLCIDHLYRSRVPTLNDELRPWWGKLRAGLAYLALRRGPLAISVNQGGGFVRTRPDLPRPNVQLYFSPLSYTRGVPGKRALLRPDPFPGFLLSAQPCRPTSRGHLAIRSADPFQAPAIVPNSLATEHDRRELLEGTQFLRRLAATPSLSAIIAEEIEPGVAIQTDEDLFADIRRRASSVFHPVSTCRMGPDDGSNVVDHRLRLHGISALRVIDASVFPAVTSGNTNAPTIMLAEKGADLVLADT</sequence>
<evidence type="ECO:0000256" key="2">
    <source>
        <dbReference type="ARBA" id="ARBA00010790"/>
    </source>
</evidence>
<dbReference type="Pfam" id="PF00732">
    <property type="entry name" value="GMC_oxred_N"/>
    <property type="match status" value="1"/>
</dbReference>
<evidence type="ECO:0000259" key="6">
    <source>
        <dbReference type="PROSITE" id="PS00624"/>
    </source>
</evidence>
<feature type="binding site" evidence="5">
    <location>
        <begin position="108"/>
        <end position="111"/>
    </location>
    <ligand>
        <name>FAD</name>
        <dbReference type="ChEBI" id="CHEBI:57692"/>
    </ligand>
</feature>
<dbReference type="Gene3D" id="3.50.50.60">
    <property type="entry name" value="FAD/NAD(P)-binding domain"/>
    <property type="match status" value="1"/>
</dbReference>
<feature type="domain" description="Glucose-methanol-choline oxidoreductase N-terminal" evidence="6">
    <location>
        <begin position="271"/>
        <end position="285"/>
    </location>
</feature>
<protein>
    <submittedName>
        <fullName evidence="7">Choline dehydrogenase</fullName>
    </submittedName>
</protein>
<proteinExistence type="inferred from homology"/>
<comment type="similarity">
    <text evidence="2">Belongs to the GMC oxidoreductase family.</text>
</comment>
<dbReference type="PROSITE" id="PS51257">
    <property type="entry name" value="PROKAR_LIPOPROTEIN"/>
    <property type="match status" value="1"/>
</dbReference>
<comment type="cofactor">
    <cofactor evidence="1 5">
        <name>FAD</name>
        <dbReference type="ChEBI" id="CHEBI:57692"/>
    </cofactor>
</comment>
<feature type="binding site" evidence="5">
    <location>
        <position position="100"/>
    </location>
    <ligand>
        <name>FAD</name>
        <dbReference type="ChEBI" id="CHEBI:57692"/>
    </ligand>
</feature>
<dbReference type="AlphaFoldDB" id="A0A3N1MH03"/>
<name>A0A3N1MH03_9PROT</name>
<dbReference type="PIRSF" id="PIRSF000137">
    <property type="entry name" value="Alcohol_oxidase"/>
    <property type="match status" value="1"/>
</dbReference>
<dbReference type="EMBL" id="RJKX01000011">
    <property type="protein sequence ID" value="ROQ02047.1"/>
    <property type="molecule type" value="Genomic_DNA"/>
</dbReference>
<dbReference type="PANTHER" id="PTHR11552:SF147">
    <property type="entry name" value="CHOLINE DEHYDROGENASE, MITOCHONDRIAL"/>
    <property type="match status" value="1"/>
</dbReference>
<keyword evidence="3" id="KW-0285">Flavoprotein</keyword>
<dbReference type="PROSITE" id="PS00624">
    <property type="entry name" value="GMC_OXRED_2"/>
    <property type="match status" value="1"/>
</dbReference>
<dbReference type="InterPro" id="IPR036188">
    <property type="entry name" value="FAD/NAD-bd_sf"/>
</dbReference>
<dbReference type="Proteomes" id="UP000278222">
    <property type="component" value="Unassembled WGS sequence"/>
</dbReference>
<dbReference type="InterPro" id="IPR007867">
    <property type="entry name" value="GMC_OxRtase_C"/>
</dbReference>
<gene>
    <name evidence="7" type="ORF">EDC65_1235</name>
</gene>
<keyword evidence="4 5" id="KW-0274">FAD</keyword>
<evidence type="ECO:0000256" key="3">
    <source>
        <dbReference type="ARBA" id="ARBA00022630"/>
    </source>
</evidence>
<accession>A0A3N1MH03</accession>
<evidence type="ECO:0000313" key="8">
    <source>
        <dbReference type="Proteomes" id="UP000278222"/>
    </source>
</evidence>
<dbReference type="SUPFAM" id="SSF54373">
    <property type="entry name" value="FAD-linked reductases, C-terminal domain"/>
    <property type="match status" value="1"/>
</dbReference>
<dbReference type="Pfam" id="PF05199">
    <property type="entry name" value="GMC_oxred_C"/>
    <property type="match status" value="1"/>
</dbReference>
<reference evidence="7 8" key="1">
    <citation type="submission" date="2018-11" db="EMBL/GenBank/DDBJ databases">
        <title>Genomic Encyclopedia of Type Strains, Phase IV (KMG-IV): sequencing the most valuable type-strain genomes for metagenomic binning, comparative biology and taxonomic classification.</title>
        <authorList>
            <person name="Goeker M."/>
        </authorList>
    </citation>
    <scope>NUCLEOTIDE SEQUENCE [LARGE SCALE GENOMIC DNA]</scope>
    <source>
        <strain evidence="7 8">DSM 5900</strain>
    </source>
</reference>
<dbReference type="InterPro" id="IPR000172">
    <property type="entry name" value="GMC_OxRdtase_N"/>
</dbReference>
<evidence type="ECO:0000256" key="5">
    <source>
        <dbReference type="PIRSR" id="PIRSR000137-2"/>
    </source>
</evidence>
<dbReference type="SUPFAM" id="SSF51905">
    <property type="entry name" value="FAD/NAD(P)-binding domain"/>
    <property type="match status" value="1"/>
</dbReference>
<evidence type="ECO:0000313" key="7">
    <source>
        <dbReference type="EMBL" id="ROQ02047.1"/>
    </source>
</evidence>
<organism evidence="7 8">
    <name type="scientific">Stella humosa</name>
    <dbReference type="NCBI Taxonomy" id="94"/>
    <lineage>
        <taxon>Bacteria</taxon>
        <taxon>Pseudomonadati</taxon>
        <taxon>Pseudomonadota</taxon>
        <taxon>Alphaproteobacteria</taxon>
        <taxon>Rhodospirillales</taxon>
        <taxon>Stellaceae</taxon>
        <taxon>Stella</taxon>
    </lineage>
</organism>
<evidence type="ECO:0000256" key="4">
    <source>
        <dbReference type="ARBA" id="ARBA00022827"/>
    </source>
</evidence>
<dbReference type="GO" id="GO:0016614">
    <property type="term" value="F:oxidoreductase activity, acting on CH-OH group of donors"/>
    <property type="evidence" value="ECO:0007669"/>
    <property type="project" value="InterPro"/>
</dbReference>
<comment type="caution">
    <text evidence="7">The sequence shown here is derived from an EMBL/GenBank/DDBJ whole genome shotgun (WGS) entry which is preliminary data.</text>
</comment>
<dbReference type="InterPro" id="IPR012132">
    <property type="entry name" value="GMC_OxRdtase"/>
</dbReference>
<dbReference type="Gene3D" id="3.30.560.10">
    <property type="entry name" value="Glucose Oxidase, domain 3"/>
    <property type="match status" value="1"/>
</dbReference>
<dbReference type="GO" id="GO:0050660">
    <property type="term" value="F:flavin adenine dinucleotide binding"/>
    <property type="evidence" value="ECO:0007669"/>
    <property type="project" value="InterPro"/>
</dbReference>